<dbReference type="CDD" id="cd01127">
    <property type="entry name" value="TrwB_TraG_TraD_VirD4"/>
    <property type="match status" value="1"/>
</dbReference>
<dbReference type="InterPro" id="IPR019476">
    <property type="entry name" value="T4SS_TraD_DNA-bd"/>
</dbReference>
<evidence type="ECO:0000256" key="1">
    <source>
        <dbReference type="ARBA" id="ARBA00004651"/>
    </source>
</evidence>
<evidence type="ECO:0000256" key="3">
    <source>
        <dbReference type="ARBA" id="ARBA00022692"/>
    </source>
</evidence>
<keyword evidence="2" id="KW-1003">Cell membrane</keyword>
<dbReference type="InterPro" id="IPR027417">
    <property type="entry name" value="P-loop_NTPase"/>
</dbReference>
<dbReference type="Proteomes" id="UP000215590">
    <property type="component" value="Unassembled WGS sequence"/>
</dbReference>
<dbReference type="Pfam" id="PF10412">
    <property type="entry name" value="TrwB_AAD_bind"/>
    <property type="match status" value="1"/>
</dbReference>
<gene>
    <name evidence="8" type="ORF">CEV31_4317</name>
</gene>
<dbReference type="OrthoDB" id="102453at2"/>
<dbReference type="EMBL" id="NNRJ01000031">
    <property type="protein sequence ID" value="OYR17590.1"/>
    <property type="molecule type" value="Genomic_DNA"/>
</dbReference>
<evidence type="ECO:0000256" key="5">
    <source>
        <dbReference type="ARBA" id="ARBA00023136"/>
    </source>
</evidence>
<dbReference type="PANTHER" id="PTHR37937:SF1">
    <property type="entry name" value="CONJUGATIVE TRANSFER: DNA TRANSPORT"/>
    <property type="match status" value="1"/>
</dbReference>
<reference evidence="8 9" key="1">
    <citation type="submission" date="2017-07" db="EMBL/GenBank/DDBJ databases">
        <title>Phylogenetic study on the rhizospheric bacterium Ochrobactrum sp. A44.</title>
        <authorList>
            <person name="Krzyzanowska D.M."/>
            <person name="Ossowicki A."/>
            <person name="Rajewska M."/>
            <person name="Maciag T."/>
            <person name="Kaczynski Z."/>
            <person name="Czerwicka M."/>
            <person name="Jafra S."/>
        </authorList>
    </citation>
    <scope>NUCLEOTIDE SEQUENCE [LARGE SCALE GENOMIC DNA]</scope>
    <source>
        <strain evidence="8 9">DSM 7216</strain>
    </source>
</reference>
<name>A0A256FS72_9HYPH</name>
<keyword evidence="9" id="KW-1185">Reference proteome</keyword>
<evidence type="ECO:0000259" key="7">
    <source>
        <dbReference type="Pfam" id="PF10412"/>
    </source>
</evidence>
<keyword evidence="3 6" id="KW-0812">Transmembrane</keyword>
<accession>A0A256FS72</accession>
<evidence type="ECO:0000313" key="9">
    <source>
        <dbReference type="Proteomes" id="UP000215590"/>
    </source>
</evidence>
<comment type="subcellular location">
    <subcellularLocation>
        <location evidence="1">Cell membrane</location>
        <topology evidence="1">Multi-pass membrane protein</topology>
    </subcellularLocation>
</comment>
<evidence type="ECO:0000256" key="2">
    <source>
        <dbReference type="ARBA" id="ARBA00022475"/>
    </source>
</evidence>
<dbReference type="InterPro" id="IPR051539">
    <property type="entry name" value="T4SS-coupling_protein"/>
</dbReference>
<feature type="transmembrane region" description="Helical" evidence="6">
    <location>
        <begin position="81"/>
        <end position="102"/>
    </location>
</feature>
<proteinExistence type="predicted"/>
<dbReference type="PANTHER" id="PTHR37937">
    <property type="entry name" value="CONJUGATIVE TRANSFER: DNA TRANSPORT"/>
    <property type="match status" value="1"/>
</dbReference>
<dbReference type="AlphaFoldDB" id="A0A256FS72"/>
<evidence type="ECO:0000256" key="4">
    <source>
        <dbReference type="ARBA" id="ARBA00022989"/>
    </source>
</evidence>
<sequence length="592" mass="66723">MVRKDTPTSWAAYIITMCCLFVFSVIAFCYGYLFKDWPQAETRLSLEQSLQCFTPIFPNRCTDYILDIGGIPPVKMFSYQLIIFSPLLAMIIIVGLLFWYHFIRTKERVIHSGLTVGGMDDLLSSAKSDIKFGKFPDVPGLHMFNGWHLAVDRETKHFNIIGGIGGGKTILMSRLINSAVLRNDKVLIFDQKGDYTSIIPPNNVNGKDYEPIILSPTDERSAVWNVAADLVVAQEATELANRLIARSNNENEFFVDSARAILAACIVKLMATNPNKWTWKDLLAETRTSQDDLLATALKYQCGTHRYLEADFKQVMSSLSSLESKMAMLNMLATAWPTYDNRQLFSIRDWLKDTTKFGTVIIKHDGQFSALSDGWISSLYAIAINTVTDSKAMSDSDLRRVWFFLDEWAQLPKIDQFQTFVTVGRSKGVCVVSGLQDAAQVSEKYGADALKTLMASVGTTMIVHINHGETALTLERYFGKTTYSNWSQRPYGGNGGMQWTEQRVEEAPFKSTEFSTELWADKKGVRCLVSGLGQHLYKVLVPMDKTFSKSYRVASLPAEWTKTFVVHGTLKTDEEIEAYIYAVRRREKGNKG</sequence>
<protein>
    <submittedName>
        <fullName evidence="8">TraM recognition site of TraD and TraG family protein</fullName>
    </submittedName>
</protein>
<dbReference type="GO" id="GO:0005886">
    <property type="term" value="C:plasma membrane"/>
    <property type="evidence" value="ECO:0007669"/>
    <property type="project" value="UniProtKB-SubCell"/>
</dbReference>
<keyword evidence="5 6" id="KW-0472">Membrane</keyword>
<comment type="caution">
    <text evidence="8">The sequence shown here is derived from an EMBL/GenBank/DDBJ whole genome shotgun (WGS) entry which is preliminary data.</text>
</comment>
<evidence type="ECO:0000313" key="8">
    <source>
        <dbReference type="EMBL" id="OYR17590.1"/>
    </source>
</evidence>
<feature type="domain" description="Type IV secretion system coupling protein TraD DNA-binding" evidence="7">
    <location>
        <begin position="149"/>
        <end position="482"/>
    </location>
</feature>
<keyword evidence="4 6" id="KW-1133">Transmembrane helix</keyword>
<dbReference type="SUPFAM" id="SSF52540">
    <property type="entry name" value="P-loop containing nucleoside triphosphate hydrolases"/>
    <property type="match status" value="1"/>
</dbReference>
<organism evidence="8 9">
    <name type="scientific">Brucella thiophenivorans</name>
    <dbReference type="NCBI Taxonomy" id="571255"/>
    <lineage>
        <taxon>Bacteria</taxon>
        <taxon>Pseudomonadati</taxon>
        <taxon>Pseudomonadota</taxon>
        <taxon>Alphaproteobacteria</taxon>
        <taxon>Hyphomicrobiales</taxon>
        <taxon>Brucellaceae</taxon>
        <taxon>Brucella/Ochrobactrum group</taxon>
        <taxon>Brucella</taxon>
    </lineage>
</organism>
<evidence type="ECO:0000256" key="6">
    <source>
        <dbReference type="SAM" id="Phobius"/>
    </source>
</evidence>
<feature type="transmembrane region" description="Helical" evidence="6">
    <location>
        <begin position="12"/>
        <end position="33"/>
    </location>
</feature>
<dbReference type="Gene3D" id="3.40.50.300">
    <property type="entry name" value="P-loop containing nucleotide triphosphate hydrolases"/>
    <property type="match status" value="2"/>
</dbReference>